<dbReference type="GO" id="GO:0008610">
    <property type="term" value="P:lipid biosynthetic process"/>
    <property type="evidence" value="ECO:0007669"/>
    <property type="project" value="InterPro"/>
</dbReference>
<feature type="transmembrane region" description="Helical" evidence="5">
    <location>
        <begin position="229"/>
        <end position="248"/>
    </location>
</feature>
<keyword evidence="4 5" id="KW-0472">Membrane</keyword>
<dbReference type="EMBL" id="CDPU01000032">
    <property type="protein sequence ID" value="CEO52965.1"/>
    <property type="molecule type" value="Genomic_DNA"/>
</dbReference>
<comment type="subcellular location">
    <subcellularLocation>
        <location evidence="1">Membrane</location>
    </subcellularLocation>
</comment>
<keyword evidence="3 5" id="KW-1133">Transmembrane helix</keyword>
<dbReference type="AlphaFoldDB" id="A0A0B7KDG6"/>
<evidence type="ECO:0000256" key="4">
    <source>
        <dbReference type="ARBA" id="ARBA00023136"/>
    </source>
</evidence>
<evidence type="ECO:0000313" key="7">
    <source>
        <dbReference type="EMBL" id="CEO52965.1"/>
    </source>
</evidence>
<keyword evidence="2 5" id="KW-0812">Transmembrane</keyword>
<feature type="transmembrane region" description="Helical" evidence="5">
    <location>
        <begin position="75"/>
        <end position="98"/>
    </location>
</feature>
<evidence type="ECO:0000256" key="3">
    <source>
        <dbReference type="ARBA" id="ARBA00022989"/>
    </source>
</evidence>
<dbReference type="GO" id="GO:0016491">
    <property type="term" value="F:oxidoreductase activity"/>
    <property type="evidence" value="ECO:0007669"/>
    <property type="project" value="InterPro"/>
</dbReference>
<proteinExistence type="predicted"/>
<evidence type="ECO:0000256" key="1">
    <source>
        <dbReference type="ARBA" id="ARBA00004370"/>
    </source>
</evidence>
<sequence>MDIVLEVVDTFVGDRIWASVLPAPHLQAGPGSNVTAPLTSWEYKPTSPRFYFEPSQYAYESAWARDFVLRQAVSLFFITWVFGLFNYFFFSTLSYLFIFDHDTLGHPKFLKNQIWLEIKQASLAMPGLSICTTMTFLLEVRGYARLYDVTEEGPGLWYDYTQIFFFIMFTDFCIYWAHRWLHAPLVYKYLHKRHHKWIMPSPYASYAFHPLDGFVQSAPYHLYPLLFPMHKFVFVGAFIFVNFWTIAIHDGEYITDNPVINGSACHTAHHLFFNYNYGQFTTLWDRLGGSYRKPDVAWFNKQTKKSKETLAAGIKEMEQIQKEVEGDSDDRTYIDLGKKKN</sequence>
<dbReference type="InterPro" id="IPR050307">
    <property type="entry name" value="Sterol_Desaturase_Related"/>
</dbReference>
<dbReference type="PANTHER" id="PTHR11863">
    <property type="entry name" value="STEROL DESATURASE"/>
    <property type="match status" value="1"/>
</dbReference>
<dbReference type="GO" id="GO:0005506">
    <property type="term" value="F:iron ion binding"/>
    <property type="evidence" value="ECO:0007669"/>
    <property type="project" value="InterPro"/>
</dbReference>
<protein>
    <recommendedName>
        <fullName evidence="6">Fatty acid hydroxylase domain-containing protein</fullName>
    </recommendedName>
</protein>
<feature type="domain" description="Fatty acid hydroxylase" evidence="6">
    <location>
        <begin position="164"/>
        <end position="289"/>
    </location>
</feature>
<dbReference type="Pfam" id="PF04116">
    <property type="entry name" value="FA_hydroxylase"/>
    <property type="match status" value="1"/>
</dbReference>
<reference evidence="7" key="1">
    <citation type="submission" date="2015-01" db="EMBL/GenBank/DDBJ databases">
        <authorList>
            <person name="Durling Mikael"/>
        </authorList>
    </citation>
    <scope>NUCLEOTIDE SEQUENCE</scope>
</reference>
<organism evidence="7">
    <name type="scientific">Bionectria ochroleuca</name>
    <name type="common">Gliocladium roseum</name>
    <dbReference type="NCBI Taxonomy" id="29856"/>
    <lineage>
        <taxon>Eukaryota</taxon>
        <taxon>Fungi</taxon>
        <taxon>Dikarya</taxon>
        <taxon>Ascomycota</taxon>
        <taxon>Pezizomycotina</taxon>
        <taxon>Sordariomycetes</taxon>
        <taxon>Hypocreomycetidae</taxon>
        <taxon>Hypocreales</taxon>
        <taxon>Bionectriaceae</taxon>
        <taxon>Clonostachys</taxon>
    </lineage>
</organism>
<evidence type="ECO:0000259" key="6">
    <source>
        <dbReference type="Pfam" id="PF04116"/>
    </source>
</evidence>
<accession>A0A0B7KDG6</accession>
<feature type="transmembrane region" description="Helical" evidence="5">
    <location>
        <begin position="157"/>
        <end position="177"/>
    </location>
</feature>
<evidence type="ECO:0000256" key="2">
    <source>
        <dbReference type="ARBA" id="ARBA00022692"/>
    </source>
</evidence>
<gene>
    <name evidence="7" type="ORF">BN869_000009023_1</name>
</gene>
<dbReference type="GO" id="GO:0016020">
    <property type="term" value="C:membrane"/>
    <property type="evidence" value="ECO:0007669"/>
    <property type="project" value="UniProtKB-SubCell"/>
</dbReference>
<feature type="transmembrane region" description="Helical" evidence="5">
    <location>
        <begin position="118"/>
        <end position="137"/>
    </location>
</feature>
<dbReference type="InterPro" id="IPR006694">
    <property type="entry name" value="Fatty_acid_hydroxylase"/>
</dbReference>
<name>A0A0B7KDG6_BIOOC</name>
<evidence type="ECO:0000256" key="5">
    <source>
        <dbReference type="SAM" id="Phobius"/>
    </source>
</evidence>